<accession>A0A8T2PB72</accession>
<keyword evidence="2" id="KW-1185">Reference proteome</keyword>
<gene>
    <name evidence="1" type="ORF">JZ751_026177</name>
</gene>
<dbReference type="Proteomes" id="UP000824540">
    <property type="component" value="Unassembled WGS sequence"/>
</dbReference>
<sequence length="95" mass="10847">MVEEEVGAVLLLRGACTEKERERTYVSEEERKPEDLSREIIQIQQREIGLKQQNYSVTSRNPRDMNDCLKSDLPYLLTAGSGLLNRGTQVFDGKC</sequence>
<proteinExistence type="predicted"/>
<name>A0A8T2PB72_9TELE</name>
<dbReference type="AlphaFoldDB" id="A0A8T2PB72"/>
<evidence type="ECO:0000313" key="2">
    <source>
        <dbReference type="Proteomes" id="UP000824540"/>
    </source>
</evidence>
<organism evidence="1 2">
    <name type="scientific">Albula glossodonta</name>
    <name type="common">roundjaw bonefish</name>
    <dbReference type="NCBI Taxonomy" id="121402"/>
    <lineage>
        <taxon>Eukaryota</taxon>
        <taxon>Metazoa</taxon>
        <taxon>Chordata</taxon>
        <taxon>Craniata</taxon>
        <taxon>Vertebrata</taxon>
        <taxon>Euteleostomi</taxon>
        <taxon>Actinopterygii</taxon>
        <taxon>Neopterygii</taxon>
        <taxon>Teleostei</taxon>
        <taxon>Albuliformes</taxon>
        <taxon>Albulidae</taxon>
        <taxon>Albula</taxon>
    </lineage>
</organism>
<comment type="caution">
    <text evidence="1">The sequence shown here is derived from an EMBL/GenBank/DDBJ whole genome shotgun (WGS) entry which is preliminary data.</text>
</comment>
<protein>
    <submittedName>
        <fullName evidence="1">Uncharacterized protein</fullName>
    </submittedName>
</protein>
<dbReference type="EMBL" id="JAFBMS010000008">
    <property type="protein sequence ID" value="KAG9349824.1"/>
    <property type="molecule type" value="Genomic_DNA"/>
</dbReference>
<evidence type="ECO:0000313" key="1">
    <source>
        <dbReference type="EMBL" id="KAG9349824.1"/>
    </source>
</evidence>
<reference evidence="1" key="1">
    <citation type="thesis" date="2021" institute="BYU ScholarsArchive" country="Provo, UT, USA">
        <title>Applications of and Algorithms for Genome Assembly and Genomic Analyses with an Emphasis on Marine Teleosts.</title>
        <authorList>
            <person name="Pickett B.D."/>
        </authorList>
    </citation>
    <scope>NUCLEOTIDE SEQUENCE</scope>
    <source>
        <strain evidence="1">HI-2016</strain>
    </source>
</reference>